<evidence type="ECO:0000313" key="3">
    <source>
        <dbReference type="Proteomes" id="UP001279734"/>
    </source>
</evidence>
<dbReference type="AlphaFoldDB" id="A0AAD3SBP8"/>
<dbReference type="GO" id="GO:0042273">
    <property type="term" value="P:ribosomal large subunit biogenesis"/>
    <property type="evidence" value="ECO:0007669"/>
    <property type="project" value="TreeGrafter"/>
</dbReference>
<feature type="region of interest" description="Disordered" evidence="1">
    <location>
        <begin position="1"/>
        <end position="144"/>
    </location>
</feature>
<dbReference type="PANTHER" id="PTHR14369">
    <property type="entry name" value="SURFEIT LOCUS PROTEIN 6"/>
    <property type="match status" value="1"/>
</dbReference>
<feature type="compositionally biased region" description="Basic and acidic residues" evidence="1">
    <location>
        <begin position="37"/>
        <end position="52"/>
    </location>
</feature>
<evidence type="ECO:0000313" key="2">
    <source>
        <dbReference type="EMBL" id="GMH07901.1"/>
    </source>
</evidence>
<accession>A0AAD3SBP8</accession>
<comment type="caution">
    <text evidence="2">The sequence shown here is derived from an EMBL/GenBank/DDBJ whole genome shotgun (WGS) entry which is preliminary data.</text>
</comment>
<evidence type="ECO:0000256" key="1">
    <source>
        <dbReference type="SAM" id="MobiDB-lite"/>
    </source>
</evidence>
<feature type="compositionally biased region" description="Basic and acidic residues" evidence="1">
    <location>
        <begin position="92"/>
        <end position="118"/>
    </location>
</feature>
<dbReference type="GO" id="GO:0003723">
    <property type="term" value="F:RNA binding"/>
    <property type="evidence" value="ECO:0007669"/>
    <property type="project" value="TreeGrafter"/>
</dbReference>
<feature type="compositionally biased region" description="Polar residues" evidence="1">
    <location>
        <begin position="53"/>
        <end position="62"/>
    </location>
</feature>
<feature type="compositionally biased region" description="Low complexity" evidence="1">
    <location>
        <begin position="13"/>
        <end position="34"/>
    </location>
</feature>
<proteinExistence type="predicted"/>
<dbReference type="PANTHER" id="PTHR14369:SF0">
    <property type="entry name" value="SURFEIT LOCUS PROTEIN 6"/>
    <property type="match status" value="1"/>
</dbReference>
<dbReference type="Proteomes" id="UP001279734">
    <property type="component" value="Unassembled WGS sequence"/>
</dbReference>
<dbReference type="EMBL" id="BSYO01000007">
    <property type="protein sequence ID" value="GMH07901.1"/>
    <property type="molecule type" value="Genomic_DNA"/>
</dbReference>
<organism evidence="2 3">
    <name type="scientific">Nepenthes gracilis</name>
    <name type="common">Slender pitcher plant</name>
    <dbReference type="NCBI Taxonomy" id="150966"/>
    <lineage>
        <taxon>Eukaryota</taxon>
        <taxon>Viridiplantae</taxon>
        <taxon>Streptophyta</taxon>
        <taxon>Embryophyta</taxon>
        <taxon>Tracheophyta</taxon>
        <taxon>Spermatophyta</taxon>
        <taxon>Magnoliopsida</taxon>
        <taxon>eudicotyledons</taxon>
        <taxon>Gunneridae</taxon>
        <taxon>Pentapetalae</taxon>
        <taxon>Caryophyllales</taxon>
        <taxon>Nepenthaceae</taxon>
        <taxon>Nepenthes</taxon>
    </lineage>
</organism>
<dbReference type="GO" id="GO:0005730">
    <property type="term" value="C:nucleolus"/>
    <property type="evidence" value="ECO:0007669"/>
    <property type="project" value="TreeGrafter"/>
</dbReference>
<gene>
    <name evidence="2" type="ORF">Nepgr_009741</name>
</gene>
<dbReference type="GO" id="GO:0042274">
    <property type="term" value="P:ribosomal small subunit biogenesis"/>
    <property type="evidence" value="ECO:0007669"/>
    <property type="project" value="TreeGrafter"/>
</dbReference>
<keyword evidence="3" id="KW-1185">Reference proteome</keyword>
<reference evidence="2" key="1">
    <citation type="submission" date="2023-05" db="EMBL/GenBank/DDBJ databases">
        <title>Nepenthes gracilis genome sequencing.</title>
        <authorList>
            <person name="Fukushima K."/>
        </authorList>
    </citation>
    <scope>NUCLEOTIDE SEQUENCE</scope>
    <source>
        <strain evidence="2">SING2019-196</strain>
    </source>
</reference>
<sequence>MKKKTTKARTFTESRPAAATTTSSTSVTESSKTTLDFLKESLETENSKEKPSDSNADDSSGVDSVEPVNFDNLEEGGRSVTYEGLRQRLHKKIEEVRAGRGSGRCEEDEKGENKEKREGKKRKRSGESGKKMEEYNESEKMEKKRAIEKEVSEAAETIQFGKVKLYA</sequence>
<protein>
    <submittedName>
        <fullName evidence="2">Uncharacterized protein</fullName>
    </submittedName>
</protein>
<name>A0AAD3SBP8_NEPGR</name>
<feature type="compositionally biased region" description="Basic and acidic residues" evidence="1">
    <location>
        <begin position="125"/>
        <end position="144"/>
    </location>
</feature>
<dbReference type="InterPro" id="IPR007019">
    <property type="entry name" value="SURF6"/>
</dbReference>
<dbReference type="GO" id="GO:0003677">
    <property type="term" value="F:DNA binding"/>
    <property type="evidence" value="ECO:0007669"/>
    <property type="project" value="TreeGrafter"/>
</dbReference>